<name>A0A5B6UZT0_9ROSI</name>
<gene>
    <name evidence="2" type="ORF">EPI10_028051</name>
</gene>
<proteinExistence type="predicted"/>
<evidence type="ECO:0000313" key="3">
    <source>
        <dbReference type="Proteomes" id="UP000325315"/>
    </source>
</evidence>
<protein>
    <submittedName>
        <fullName evidence="2">Uncharacterized protein</fullName>
    </submittedName>
</protein>
<organism evidence="2 3">
    <name type="scientific">Gossypium australe</name>
    <dbReference type="NCBI Taxonomy" id="47621"/>
    <lineage>
        <taxon>Eukaryota</taxon>
        <taxon>Viridiplantae</taxon>
        <taxon>Streptophyta</taxon>
        <taxon>Embryophyta</taxon>
        <taxon>Tracheophyta</taxon>
        <taxon>Spermatophyta</taxon>
        <taxon>Magnoliopsida</taxon>
        <taxon>eudicotyledons</taxon>
        <taxon>Gunneridae</taxon>
        <taxon>Pentapetalae</taxon>
        <taxon>rosids</taxon>
        <taxon>malvids</taxon>
        <taxon>Malvales</taxon>
        <taxon>Malvaceae</taxon>
        <taxon>Malvoideae</taxon>
        <taxon>Gossypium</taxon>
    </lineage>
</organism>
<feature type="region of interest" description="Disordered" evidence="1">
    <location>
        <begin position="23"/>
        <end position="43"/>
    </location>
</feature>
<accession>A0A5B6UZT0</accession>
<reference evidence="3" key="1">
    <citation type="journal article" date="2019" name="Plant Biotechnol. J.">
        <title>Genome sequencing of the Australian wild diploid species Gossypium australe highlights disease resistance and delayed gland morphogenesis.</title>
        <authorList>
            <person name="Cai Y."/>
            <person name="Cai X."/>
            <person name="Wang Q."/>
            <person name="Wang P."/>
            <person name="Zhang Y."/>
            <person name="Cai C."/>
            <person name="Xu Y."/>
            <person name="Wang K."/>
            <person name="Zhou Z."/>
            <person name="Wang C."/>
            <person name="Geng S."/>
            <person name="Li B."/>
            <person name="Dong Q."/>
            <person name="Hou Y."/>
            <person name="Wang H."/>
            <person name="Ai P."/>
            <person name="Liu Z."/>
            <person name="Yi F."/>
            <person name="Sun M."/>
            <person name="An G."/>
            <person name="Cheng J."/>
            <person name="Zhang Y."/>
            <person name="Shi Q."/>
            <person name="Xie Y."/>
            <person name="Shi X."/>
            <person name="Chang Y."/>
            <person name="Huang F."/>
            <person name="Chen Y."/>
            <person name="Hong S."/>
            <person name="Mi L."/>
            <person name="Sun Q."/>
            <person name="Zhang L."/>
            <person name="Zhou B."/>
            <person name="Peng R."/>
            <person name="Zhang X."/>
            <person name="Liu F."/>
        </authorList>
    </citation>
    <scope>NUCLEOTIDE SEQUENCE [LARGE SCALE GENOMIC DNA]</scope>
    <source>
        <strain evidence="3">cv. PA1801</strain>
    </source>
</reference>
<dbReference type="Proteomes" id="UP000325315">
    <property type="component" value="Unassembled WGS sequence"/>
</dbReference>
<dbReference type="EMBL" id="SMMG02000009">
    <property type="protein sequence ID" value="KAA3461485.1"/>
    <property type="molecule type" value="Genomic_DNA"/>
</dbReference>
<evidence type="ECO:0000256" key="1">
    <source>
        <dbReference type="SAM" id="MobiDB-lite"/>
    </source>
</evidence>
<dbReference type="AlphaFoldDB" id="A0A5B6UZT0"/>
<keyword evidence="3" id="KW-1185">Reference proteome</keyword>
<dbReference type="OrthoDB" id="1002264at2759"/>
<comment type="caution">
    <text evidence="2">The sequence shown here is derived from an EMBL/GenBank/DDBJ whole genome shotgun (WGS) entry which is preliminary data.</text>
</comment>
<evidence type="ECO:0000313" key="2">
    <source>
        <dbReference type="EMBL" id="KAA3461485.1"/>
    </source>
</evidence>
<sequence>MGKSDVVIQSQAASLRDLENQVGQTTSGLSSRQQGALLSDTENSRFQGKEHFKSITLRIGTQLPGVIEEYSSDFT</sequence>